<protein>
    <submittedName>
        <fullName evidence="1">Uncharacterized protein</fullName>
    </submittedName>
</protein>
<organism evidence="1 2">
    <name type="scientific">Leucosporidium creatinivorum</name>
    <dbReference type="NCBI Taxonomy" id="106004"/>
    <lineage>
        <taxon>Eukaryota</taxon>
        <taxon>Fungi</taxon>
        <taxon>Dikarya</taxon>
        <taxon>Basidiomycota</taxon>
        <taxon>Pucciniomycotina</taxon>
        <taxon>Microbotryomycetes</taxon>
        <taxon>Leucosporidiales</taxon>
        <taxon>Leucosporidium</taxon>
    </lineage>
</organism>
<reference evidence="1" key="1">
    <citation type="submission" date="2016-07" db="EMBL/GenBank/DDBJ databases">
        <title>Pervasive Adenine N6-methylation of Active Genes in Fungi.</title>
        <authorList>
            <consortium name="DOE Joint Genome Institute"/>
            <person name="Mondo S.J."/>
            <person name="Dannebaum R.O."/>
            <person name="Kuo R.C."/>
            <person name="Labutti K."/>
            <person name="Haridas S."/>
            <person name="Kuo A."/>
            <person name="Salamov A."/>
            <person name="Ahrendt S.R."/>
            <person name="Lipzen A."/>
            <person name="Sullivan W."/>
            <person name="Andreopoulos W.B."/>
            <person name="Clum A."/>
            <person name="Lindquist E."/>
            <person name="Daum C."/>
            <person name="Ramamoorthy G.K."/>
            <person name="Gryganskyi A."/>
            <person name="Culley D."/>
            <person name="Magnuson J.K."/>
            <person name="James T.Y."/>
            <person name="O'Malley M.A."/>
            <person name="Stajich J.E."/>
            <person name="Spatafora J.W."/>
            <person name="Visel A."/>
            <person name="Grigoriev I.V."/>
        </authorList>
    </citation>
    <scope>NUCLEOTIDE SEQUENCE [LARGE SCALE GENOMIC DNA]</scope>
    <source>
        <strain evidence="1">62-1032</strain>
    </source>
</reference>
<accession>A0A1Y2DML0</accession>
<dbReference type="AlphaFoldDB" id="A0A1Y2DML0"/>
<proteinExistence type="predicted"/>
<keyword evidence="2" id="KW-1185">Reference proteome</keyword>
<dbReference type="InParanoid" id="A0A1Y2DML0"/>
<evidence type="ECO:0000313" key="2">
    <source>
        <dbReference type="Proteomes" id="UP000193467"/>
    </source>
</evidence>
<dbReference type="Proteomes" id="UP000193467">
    <property type="component" value="Unassembled WGS sequence"/>
</dbReference>
<name>A0A1Y2DML0_9BASI</name>
<evidence type="ECO:0000313" key="1">
    <source>
        <dbReference type="EMBL" id="ORY60389.1"/>
    </source>
</evidence>
<gene>
    <name evidence="1" type="ORF">BCR35DRAFT_198208</name>
</gene>
<sequence length="155" mass="17207">MGLVLLHLSPGQLFAATHALFEQRRSHPFLVRSLRRRARWVSEVERRDDPAIQVFRLIGVGCDRSMRRGPPRSSPSVHSLPWRGRSGVESCATVLLAHRPGFKMFDVLPCAALLPGGARPVSTARTSRRRGAPATILPNELVQQWRLPLHGGRAA</sequence>
<dbReference type="EMBL" id="MCGR01000074">
    <property type="protein sequence ID" value="ORY60389.1"/>
    <property type="molecule type" value="Genomic_DNA"/>
</dbReference>
<comment type="caution">
    <text evidence="1">The sequence shown here is derived from an EMBL/GenBank/DDBJ whole genome shotgun (WGS) entry which is preliminary data.</text>
</comment>